<gene>
    <name evidence="1" type="ORF">EDD29_4867</name>
</gene>
<sequence length="181" mass="20549">MIQNEVTAQASDVGFDPAQFDGKWRMARAASTILDPETGEMKQEPILDQWAENRTDGDVITYTIGVQIAENLTVHMGYTVKINDPQWVPYTVVKIDGDPDDPRIAPGDLLKGGMVLGQPIAWIKHVYVDPRTQFRITKNLDGTAQYVLQRRLSEDFQMLYGHVLTPDGRLEIDKHFYRESD</sequence>
<organism evidence="1 2">
    <name type="scientific">Actinocorallia herbida</name>
    <dbReference type="NCBI Taxonomy" id="58109"/>
    <lineage>
        <taxon>Bacteria</taxon>
        <taxon>Bacillati</taxon>
        <taxon>Actinomycetota</taxon>
        <taxon>Actinomycetes</taxon>
        <taxon>Streptosporangiales</taxon>
        <taxon>Thermomonosporaceae</taxon>
        <taxon>Actinocorallia</taxon>
    </lineage>
</organism>
<evidence type="ECO:0000313" key="2">
    <source>
        <dbReference type="Proteomes" id="UP000272400"/>
    </source>
</evidence>
<reference evidence="1 2" key="1">
    <citation type="submission" date="2018-11" db="EMBL/GenBank/DDBJ databases">
        <title>Sequencing the genomes of 1000 actinobacteria strains.</title>
        <authorList>
            <person name="Klenk H.-P."/>
        </authorList>
    </citation>
    <scope>NUCLEOTIDE SEQUENCE [LARGE SCALE GENOMIC DNA]</scope>
    <source>
        <strain evidence="1 2">DSM 44254</strain>
    </source>
</reference>
<dbReference type="RefSeq" id="WP_148086071.1">
    <property type="nucleotide sequence ID" value="NZ_RJKE01000001.1"/>
</dbReference>
<proteinExistence type="predicted"/>
<comment type="caution">
    <text evidence="1">The sequence shown here is derived from an EMBL/GenBank/DDBJ whole genome shotgun (WGS) entry which is preliminary data.</text>
</comment>
<name>A0A3N1D187_9ACTN</name>
<keyword evidence="2" id="KW-1185">Reference proteome</keyword>
<dbReference type="AlphaFoldDB" id="A0A3N1D187"/>
<evidence type="ECO:0008006" key="3">
    <source>
        <dbReference type="Google" id="ProtNLM"/>
    </source>
</evidence>
<dbReference type="Proteomes" id="UP000272400">
    <property type="component" value="Unassembled WGS sequence"/>
</dbReference>
<dbReference type="EMBL" id="RJKE01000001">
    <property type="protein sequence ID" value="ROO87272.1"/>
    <property type="molecule type" value="Genomic_DNA"/>
</dbReference>
<dbReference type="OrthoDB" id="5183585at2"/>
<evidence type="ECO:0000313" key="1">
    <source>
        <dbReference type="EMBL" id="ROO87272.1"/>
    </source>
</evidence>
<accession>A0A3N1D187</accession>
<protein>
    <recommendedName>
        <fullName evidence="3">THAP4-like heme-binding beta-barrel domain-containing protein</fullName>
    </recommendedName>
</protein>